<evidence type="ECO:0000259" key="1">
    <source>
        <dbReference type="PROSITE" id="PS51186"/>
    </source>
</evidence>
<dbReference type="InterPro" id="IPR000182">
    <property type="entry name" value="GNAT_dom"/>
</dbReference>
<dbReference type="PROSITE" id="PS51186">
    <property type="entry name" value="GNAT"/>
    <property type="match status" value="1"/>
</dbReference>
<name>A0A931B3Y8_9ACTN</name>
<dbReference type="AlphaFoldDB" id="A0A931B3Y8"/>
<gene>
    <name evidence="2" type="ORF">I2501_17430</name>
</gene>
<proteinExistence type="predicted"/>
<accession>A0A931B3Y8</accession>
<feature type="domain" description="N-acetyltransferase" evidence="1">
    <location>
        <begin position="25"/>
        <end position="199"/>
    </location>
</feature>
<protein>
    <submittedName>
        <fullName evidence="2">GNAT family N-acetyltransferase</fullName>
    </submittedName>
</protein>
<evidence type="ECO:0000313" key="2">
    <source>
        <dbReference type="EMBL" id="MBF9069806.1"/>
    </source>
</evidence>
<dbReference type="Pfam" id="PF13302">
    <property type="entry name" value="Acetyltransf_3"/>
    <property type="match status" value="1"/>
</dbReference>
<dbReference type="Proteomes" id="UP000657385">
    <property type="component" value="Unassembled WGS sequence"/>
</dbReference>
<keyword evidence="3" id="KW-1185">Reference proteome</keyword>
<evidence type="ECO:0000313" key="3">
    <source>
        <dbReference type="Proteomes" id="UP000657385"/>
    </source>
</evidence>
<reference evidence="2" key="1">
    <citation type="submission" date="2020-11" db="EMBL/GenBank/DDBJ databases">
        <title>Isolation and identification of active actinomycetes.</title>
        <authorList>
            <person name="Yu B."/>
        </authorList>
    </citation>
    <scope>NUCLEOTIDE SEQUENCE</scope>
    <source>
        <strain evidence="2">NEAU-YB345</strain>
    </source>
</reference>
<dbReference type="PANTHER" id="PTHR43610:SF1">
    <property type="entry name" value="N-ACETYLTRANSFERASE DOMAIN-CONTAINING PROTEIN"/>
    <property type="match status" value="1"/>
</dbReference>
<dbReference type="Gene3D" id="3.40.630.30">
    <property type="match status" value="1"/>
</dbReference>
<dbReference type="GO" id="GO:0016747">
    <property type="term" value="F:acyltransferase activity, transferring groups other than amino-acyl groups"/>
    <property type="evidence" value="ECO:0007669"/>
    <property type="project" value="InterPro"/>
</dbReference>
<dbReference type="PANTHER" id="PTHR43610">
    <property type="entry name" value="BLL6696 PROTEIN"/>
    <property type="match status" value="1"/>
</dbReference>
<dbReference type="InterPro" id="IPR016181">
    <property type="entry name" value="Acyl_CoA_acyltransferase"/>
</dbReference>
<sequence length="220" mass="24723">MSDPGTSDEAPVDFSHKPVLTGSRVVLRPFRLDEDAEVIRDFLTDPEVVRFTDGRPVTERRAWTEESEQGMRAWYGTRNEQADRLDLAVVDRDTGRCVGEVVLNEWDPDNQSCNFRILLGSSGRDRGLGTEATRLIVSHGFERLRLHRISLSVFDHNPRARRAYAKVGFVLEGTSRQALRLGDTWVDDHHMAVLAHEWRRHRGHPETAAAASVEGAAGTA</sequence>
<organism evidence="2 3">
    <name type="scientific">Streptacidiphilus fuscans</name>
    <dbReference type="NCBI Taxonomy" id="2789292"/>
    <lineage>
        <taxon>Bacteria</taxon>
        <taxon>Bacillati</taxon>
        <taxon>Actinomycetota</taxon>
        <taxon>Actinomycetes</taxon>
        <taxon>Kitasatosporales</taxon>
        <taxon>Streptomycetaceae</taxon>
        <taxon>Streptacidiphilus</taxon>
    </lineage>
</organism>
<dbReference type="EMBL" id="JADPRT010000006">
    <property type="protein sequence ID" value="MBF9069806.1"/>
    <property type="molecule type" value="Genomic_DNA"/>
</dbReference>
<dbReference type="RefSeq" id="WP_196194951.1">
    <property type="nucleotide sequence ID" value="NZ_JADPRT010000006.1"/>
</dbReference>
<dbReference type="SUPFAM" id="SSF55729">
    <property type="entry name" value="Acyl-CoA N-acyltransferases (Nat)"/>
    <property type="match status" value="1"/>
</dbReference>
<comment type="caution">
    <text evidence="2">The sequence shown here is derived from an EMBL/GenBank/DDBJ whole genome shotgun (WGS) entry which is preliminary data.</text>
</comment>